<sequence>MATFKQYSKKDGSKAWLFQAYLGINPVTKKAIKTTRRNFKTKKEAQLALSRLQVDFEKNDLSNYKNMTFNQLYSLWFKQHSKDIKITTQQRIKIHFENHILEHFGALKISDITPLYCQKILNSWAESLATYKHLRTYVNMVFKYGVLIDAIADNPMERTITPKKKQTAKKTTDNYYTKSELKHFFTCLLRLKDRRAYTFFRVLAFVGLRKGEAMALTWKDIDFSNNTMTINKTLVELQNGDLLVQDTKTESSNRIVKVDNQTMSILKEWKNHILQEKLRLGEREKDFHKNVVFCNSVLYRDNAYLYKSYPNNVLKKVHKHFPDMKIIKVHDFRKTNASLLFESGASIKDVSQRLGHKSTKVTTDIYIMVTEAKQNETAEQFANYMAF</sequence>
<dbReference type="InterPro" id="IPR044068">
    <property type="entry name" value="CB"/>
</dbReference>
<dbReference type="CDD" id="cd01189">
    <property type="entry name" value="INT_ICEBs1_C_like"/>
    <property type="match status" value="1"/>
</dbReference>
<dbReference type="InterPro" id="IPR010998">
    <property type="entry name" value="Integrase_recombinase_N"/>
</dbReference>
<keyword evidence="4" id="KW-0233">DNA recombination</keyword>
<keyword evidence="2" id="KW-0229">DNA integration</keyword>
<feature type="domain" description="Tyr recombinase" evidence="6">
    <location>
        <begin position="171"/>
        <end position="379"/>
    </location>
</feature>
<comment type="similarity">
    <text evidence="1">Belongs to the 'phage' integrase family.</text>
</comment>
<dbReference type="EMBL" id="ATIR01000103">
    <property type="protein sequence ID" value="EPI04833.1"/>
    <property type="molecule type" value="Genomic_DNA"/>
</dbReference>
<evidence type="ECO:0000256" key="3">
    <source>
        <dbReference type="ARBA" id="ARBA00023125"/>
    </source>
</evidence>
<evidence type="ECO:0000256" key="5">
    <source>
        <dbReference type="PROSITE-ProRule" id="PRU01248"/>
    </source>
</evidence>
<dbReference type="Pfam" id="PF00589">
    <property type="entry name" value="Phage_integrase"/>
    <property type="match status" value="1"/>
</dbReference>
<evidence type="ECO:0000256" key="1">
    <source>
        <dbReference type="ARBA" id="ARBA00008857"/>
    </source>
</evidence>
<dbReference type="PROSITE" id="PS51900">
    <property type="entry name" value="CB"/>
    <property type="match status" value="1"/>
</dbReference>
<evidence type="ECO:0000313" key="8">
    <source>
        <dbReference type="EMBL" id="EPI04833.1"/>
    </source>
</evidence>
<dbReference type="InterPro" id="IPR011010">
    <property type="entry name" value="DNA_brk_join_enz"/>
</dbReference>
<gene>
    <name evidence="8" type="ORF">D358_02767</name>
</gene>
<dbReference type="Gene3D" id="1.10.443.10">
    <property type="entry name" value="Intergrase catalytic core"/>
    <property type="match status" value="1"/>
</dbReference>
<keyword evidence="3 5" id="KW-0238">DNA-binding</keyword>
<proteinExistence type="inferred from homology"/>
<dbReference type="InterPro" id="IPR002104">
    <property type="entry name" value="Integrase_catalytic"/>
</dbReference>
<accession>A0ABC9TJT9</accession>
<evidence type="ECO:0000259" key="7">
    <source>
        <dbReference type="PROSITE" id="PS51900"/>
    </source>
</evidence>
<evidence type="ECO:0000256" key="4">
    <source>
        <dbReference type="ARBA" id="ARBA00023172"/>
    </source>
</evidence>
<reference evidence="8 9" key="1">
    <citation type="submission" date="2013-06" db="EMBL/GenBank/DDBJ databases">
        <authorList>
            <person name="Weinstock G."/>
            <person name="Sodergren E."/>
            <person name="Lobos E.A."/>
            <person name="Fulton L."/>
            <person name="Fulton R."/>
            <person name="Courtney L."/>
            <person name="Fronick C."/>
            <person name="O'Laughlin M."/>
            <person name="Godfrey J."/>
            <person name="Wilson R.M."/>
            <person name="Miner T."/>
            <person name="Farmer C."/>
            <person name="Delehaunty K."/>
            <person name="Cordes M."/>
            <person name="Minx P."/>
            <person name="Tomlinson C."/>
            <person name="Chen J."/>
            <person name="Wollam A."/>
            <person name="Pepin K.H."/>
            <person name="Bhonagiri V."/>
            <person name="Zhang X."/>
            <person name="Warren W."/>
            <person name="Mitreva M."/>
            <person name="Mardis E.R."/>
            <person name="Wilson R.K."/>
        </authorList>
    </citation>
    <scope>NUCLEOTIDE SEQUENCE [LARGE SCALE GENOMIC DNA]</scope>
    <source>
        <strain evidence="8 9">RP2S-4</strain>
    </source>
</reference>
<dbReference type="GO" id="GO:0006310">
    <property type="term" value="P:DNA recombination"/>
    <property type="evidence" value="ECO:0007669"/>
    <property type="project" value="UniProtKB-KW"/>
</dbReference>
<evidence type="ECO:0000259" key="6">
    <source>
        <dbReference type="PROSITE" id="PS51898"/>
    </source>
</evidence>
<dbReference type="RefSeq" id="WP_016627681.1">
    <property type="nucleotide sequence ID" value="NZ_KE351856.1"/>
</dbReference>
<organism evidence="8 9">
    <name type="scientific">Enterococcus faecalis RP2S-4</name>
    <dbReference type="NCBI Taxonomy" id="1244145"/>
    <lineage>
        <taxon>Bacteria</taxon>
        <taxon>Bacillati</taxon>
        <taxon>Bacillota</taxon>
        <taxon>Bacilli</taxon>
        <taxon>Lactobacillales</taxon>
        <taxon>Enterococcaceae</taxon>
        <taxon>Enterococcus</taxon>
    </lineage>
</organism>
<name>A0ABC9TJT9_ENTFL</name>
<dbReference type="InterPro" id="IPR028259">
    <property type="entry name" value="AP2-like_int_N"/>
</dbReference>
<comment type="caution">
    <text evidence="8">The sequence shown here is derived from an EMBL/GenBank/DDBJ whole genome shotgun (WGS) entry which is preliminary data.</text>
</comment>
<dbReference type="AlphaFoldDB" id="A0ABC9TJT9"/>
<dbReference type="InterPro" id="IPR004107">
    <property type="entry name" value="Integrase_SAM-like_N"/>
</dbReference>
<dbReference type="GO" id="GO:0003677">
    <property type="term" value="F:DNA binding"/>
    <property type="evidence" value="ECO:0007669"/>
    <property type="project" value="UniProtKB-UniRule"/>
</dbReference>
<protein>
    <submittedName>
        <fullName evidence="8">Site-specific recombinase, phage integrase family</fullName>
    </submittedName>
</protein>
<dbReference type="SUPFAM" id="SSF56349">
    <property type="entry name" value="DNA breaking-rejoining enzymes"/>
    <property type="match status" value="1"/>
</dbReference>
<dbReference type="Pfam" id="PF14659">
    <property type="entry name" value="Phage_int_SAM_3"/>
    <property type="match status" value="1"/>
</dbReference>
<evidence type="ECO:0000313" key="9">
    <source>
        <dbReference type="Proteomes" id="UP000015750"/>
    </source>
</evidence>
<dbReference type="PROSITE" id="PS51898">
    <property type="entry name" value="TYR_RECOMBINASE"/>
    <property type="match status" value="1"/>
</dbReference>
<dbReference type="Pfam" id="PF14657">
    <property type="entry name" value="Arm-DNA-bind_4"/>
    <property type="match status" value="1"/>
</dbReference>
<dbReference type="Proteomes" id="UP000015750">
    <property type="component" value="Unassembled WGS sequence"/>
</dbReference>
<dbReference type="GO" id="GO:0015074">
    <property type="term" value="P:DNA integration"/>
    <property type="evidence" value="ECO:0007669"/>
    <property type="project" value="UniProtKB-KW"/>
</dbReference>
<dbReference type="PANTHER" id="PTHR30629">
    <property type="entry name" value="PROPHAGE INTEGRASE"/>
    <property type="match status" value="1"/>
</dbReference>
<dbReference type="PANTHER" id="PTHR30629:SF6">
    <property type="entry name" value="PROPHAGE INTEGRASE INTA-RELATED"/>
    <property type="match status" value="1"/>
</dbReference>
<dbReference type="InterPro" id="IPR050808">
    <property type="entry name" value="Phage_Integrase"/>
</dbReference>
<dbReference type="Gene3D" id="1.10.150.130">
    <property type="match status" value="1"/>
</dbReference>
<evidence type="ECO:0000256" key="2">
    <source>
        <dbReference type="ARBA" id="ARBA00022908"/>
    </source>
</evidence>
<dbReference type="InterPro" id="IPR013762">
    <property type="entry name" value="Integrase-like_cat_sf"/>
</dbReference>
<feature type="domain" description="Core-binding (CB)" evidence="7">
    <location>
        <begin position="67"/>
        <end position="146"/>
    </location>
</feature>